<dbReference type="Gene3D" id="3.30.565.10">
    <property type="entry name" value="Histidine kinase-like ATPase, C-terminal domain"/>
    <property type="match status" value="1"/>
</dbReference>
<dbReference type="RefSeq" id="WP_007185108.1">
    <property type="nucleotide sequence ID" value="NZ_AKGD01000001.1"/>
</dbReference>
<dbReference type="InterPro" id="IPR050351">
    <property type="entry name" value="BphY/WalK/GraS-like"/>
</dbReference>
<dbReference type="SUPFAM" id="SSF103190">
    <property type="entry name" value="Sensory domain-like"/>
    <property type="match status" value="1"/>
</dbReference>
<keyword evidence="10" id="KW-0067">ATP-binding</keyword>
<dbReference type="EC" id="2.7.13.3" evidence="3"/>
<dbReference type="GO" id="GO:0000155">
    <property type="term" value="F:phosphorelay sensor kinase activity"/>
    <property type="evidence" value="ECO:0007669"/>
    <property type="project" value="InterPro"/>
</dbReference>
<dbReference type="GO" id="GO:0005886">
    <property type="term" value="C:plasma membrane"/>
    <property type="evidence" value="ECO:0007669"/>
    <property type="project" value="UniProtKB-SubCell"/>
</dbReference>
<name>I8TEC1_9GAMM</name>
<dbReference type="InterPro" id="IPR029151">
    <property type="entry name" value="Sensor-like_sf"/>
</dbReference>
<feature type="transmembrane region" description="Helical" evidence="13">
    <location>
        <begin position="38"/>
        <end position="56"/>
    </location>
</feature>
<dbReference type="InterPro" id="IPR005467">
    <property type="entry name" value="His_kinase_dom"/>
</dbReference>
<keyword evidence="5" id="KW-0597">Phosphoprotein</keyword>
<dbReference type="InterPro" id="IPR036097">
    <property type="entry name" value="HisK_dim/P_sf"/>
</dbReference>
<evidence type="ECO:0000256" key="2">
    <source>
        <dbReference type="ARBA" id="ARBA00004651"/>
    </source>
</evidence>
<reference evidence="15 16" key="1">
    <citation type="journal article" date="2012" name="J. Bacteriol.">
        <title>Genome Sequence of n-Alkane-Degrading Hydrocarboniphaga effusa Strain AP103T (ATCC BAA-332T).</title>
        <authorList>
            <person name="Chang H.K."/>
            <person name="Zylstra G.J."/>
            <person name="Chae J.C."/>
        </authorList>
    </citation>
    <scope>NUCLEOTIDE SEQUENCE [LARGE SCALE GENOMIC DNA]</scope>
    <source>
        <strain evidence="15 16">AP103</strain>
    </source>
</reference>
<dbReference type="SMART" id="SM00388">
    <property type="entry name" value="HisKA"/>
    <property type="match status" value="1"/>
</dbReference>
<dbReference type="Pfam" id="PF00512">
    <property type="entry name" value="HisKA"/>
    <property type="match status" value="1"/>
</dbReference>
<dbReference type="InterPro" id="IPR003661">
    <property type="entry name" value="HisK_dim/P_dom"/>
</dbReference>
<dbReference type="Gene3D" id="3.30.450.20">
    <property type="entry name" value="PAS domain"/>
    <property type="match status" value="1"/>
</dbReference>
<evidence type="ECO:0000256" key="9">
    <source>
        <dbReference type="ARBA" id="ARBA00022777"/>
    </source>
</evidence>
<keyword evidence="13" id="KW-0472">Membrane</keyword>
<dbReference type="Gene3D" id="1.10.287.130">
    <property type="match status" value="1"/>
</dbReference>
<evidence type="ECO:0000256" key="1">
    <source>
        <dbReference type="ARBA" id="ARBA00000085"/>
    </source>
</evidence>
<evidence type="ECO:0000256" key="11">
    <source>
        <dbReference type="ARBA" id="ARBA00022989"/>
    </source>
</evidence>
<dbReference type="SUPFAM" id="SSF55874">
    <property type="entry name" value="ATPase domain of HSP90 chaperone/DNA topoisomerase II/histidine kinase"/>
    <property type="match status" value="1"/>
</dbReference>
<proteinExistence type="predicted"/>
<dbReference type="CDD" id="cd00075">
    <property type="entry name" value="HATPase"/>
    <property type="match status" value="1"/>
</dbReference>
<protein>
    <recommendedName>
        <fullName evidence="3">histidine kinase</fullName>
        <ecNumber evidence="3">2.7.13.3</ecNumber>
    </recommendedName>
</protein>
<evidence type="ECO:0000256" key="10">
    <source>
        <dbReference type="ARBA" id="ARBA00022840"/>
    </source>
</evidence>
<organism evidence="15 16">
    <name type="scientific">Hydrocarboniphaga effusa AP103</name>
    <dbReference type="NCBI Taxonomy" id="1172194"/>
    <lineage>
        <taxon>Bacteria</taxon>
        <taxon>Pseudomonadati</taxon>
        <taxon>Pseudomonadota</taxon>
        <taxon>Gammaproteobacteria</taxon>
        <taxon>Nevskiales</taxon>
        <taxon>Nevskiaceae</taxon>
        <taxon>Hydrocarboniphaga</taxon>
    </lineage>
</organism>
<keyword evidence="12" id="KW-0902">Two-component regulatory system</keyword>
<evidence type="ECO:0000259" key="14">
    <source>
        <dbReference type="PROSITE" id="PS50109"/>
    </source>
</evidence>
<evidence type="ECO:0000256" key="5">
    <source>
        <dbReference type="ARBA" id="ARBA00022553"/>
    </source>
</evidence>
<keyword evidence="4" id="KW-1003">Cell membrane</keyword>
<accession>I8TEC1</accession>
<dbReference type="STRING" id="1172194.WQQ_21650"/>
<gene>
    <name evidence="15" type="ORF">WQQ_21650</name>
</gene>
<evidence type="ECO:0000256" key="3">
    <source>
        <dbReference type="ARBA" id="ARBA00012438"/>
    </source>
</evidence>
<dbReference type="OrthoDB" id="9804645at2"/>
<keyword evidence="16" id="KW-1185">Reference proteome</keyword>
<dbReference type="SUPFAM" id="SSF47384">
    <property type="entry name" value="Homodimeric domain of signal transducing histidine kinase"/>
    <property type="match status" value="1"/>
</dbReference>
<dbReference type="SMART" id="SM00387">
    <property type="entry name" value="HATPase_c"/>
    <property type="match status" value="1"/>
</dbReference>
<keyword evidence="8" id="KW-0547">Nucleotide-binding</keyword>
<dbReference type="PANTHER" id="PTHR42878">
    <property type="entry name" value="TWO-COMPONENT HISTIDINE KINASE"/>
    <property type="match status" value="1"/>
</dbReference>
<evidence type="ECO:0000256" key="7">
    <source>
        <dbReference type="ARBA" id="ARBA00022692"/>
    </source>
</evidence>
<dbReference type="Proteomes" id="UP000003704">
    <property type="component" value="Unassembled WGS sequence"/>
</dbReference>
<dbReference type="PRINTS" id="PR00344">
    <property type="entry name" value="BCTRLSENSOR"/>
</dbReference>
<dbReference type="EMBL" id="AKGD01000001">
    <property type="protein sequence ID" value="EIT72028.1"/>
    <property type="molecule type" value="Genomic_DNA"/>
</dbReference>
<feature type="domain" description="Histidine kinase" evidence="14">
    <location>
        <begin position="509"/>
        <end position="722"/>
    </location>
</feature>
<dbReference type="InterPro" id="IPR004358">
    <property type="entry name" value="Sig_transdc_His_kin-like_C"/>
</dbReference>
<dbReference type="Pfam" id="PF02518">
    <property type="entry name" value="HATPase_c"/>
    <property type="match status" value="1"/>
</dbReference>
<evidence type="ECO:0000256" key="8">
    <source>
        <dbReference type="ARBA" id="ARBA00022741"/>
    </source>
</evidence>
<comment type="catalytic activity">
    <reaction evidence="1">
        <text>ATP + protein L-histidine = ADP + protein N-phospho-L-histidine.</text>
        <dbReference type="EC" id="2.7.13.3"/>
    </reaction>
</comment>
<dbReference type="InterPro" id="IPR036890">
    <property type="entry name" value="HATPase_C_sf"/>
</dbReference>
<evidence type="ECO:0000256" key="4">
    <source>
        <dbReference type="ARBA" id="ARBA00022475"/>
    </source>
</evidence>
<evidence type="ECO:0000313" key="16">
    <source>
        <dbReference type="Proteomes" id="UP000003704"/>
    </source>
</evidence>
<dbReference type="CDD" id="cd00082">
    <property type="entry name" value="HisKA"/>
    <property type="match status" value="1"/>
</dbReference>
<dbReference type="AlphaFoldDB" id="I8TEC1"/>
<evidence type="ECO:0000256" key="13">
    <source>
        <dbReference type="SAM" id="Phobius"/>
    </source>
</evidence>
<keyword evidence="7 13" id="KW-0812">Transmembrane</keyword>
<dbReference type="GO" id="GO:0005524">
    <property type="term" value="F:ATP binding"/>
    <property type="evidence" value="ECO:0007669"/>
    <property type="project" value="UniProtKB-KW"/>
</dbReference>
<evidence type="ECO:0000313" key="15">
    <source>
        <dbReference type="EMBL" id="EIT72028.1"/>
    </source>
</evidence>
<dbReference type="PROSITE" id="PS50109">
    <property type="entry name" value="HIS_KIN"/>
    <property type="match status" value="1"/>
</dbReference>
<dbReference type="GO" id="GO:0030295">
    <property type="term" value="F:protein kinase activator activity"/>
    <property type="evidence" value="ECO:0007669"/>
    <property type="project" value="TreeGrafter"/>
</dbReference>
<evidence type="ECO:0000256" key="12">
    <source>
        <dbReference type="ARBA" id="ARBA00023012"/>
    </source>
</evidence>
<keyword evidence="11 13" id="KW-1133">Transmembrane helix</keyword>
<evidence type="ECO:0000256" key="6">
    <source>
        <dbReference type="ARBA" id="ARBA00022679"/>
    </source>
</evidence>
<sequence length="732" mass="80727">MEARRSEKPRQDDTGPEAPGFKPVPLARWLWRAYLRSALFPILAIEIGFLATYWIGTLITYRTNIGVIRPAAEDDFARMAQREALAIDSRLASISELASLFAEQATRALAQPYEPAAGEMQRYAFSPERGYATQSSDADGAAAAFYASTTPLSAEQLETVKRSSQLDPLMRSIKQTDPLIAKLYLTTRDSYTRIFPYSESVQSFSPKADLTRSPYYLAADAERNPSHRAVWTAIHVDPATDRWMMSSVAPLYRGNTLIGVVGIDIAVDALVQQVLDLHLPWNAYGVLLNRDGTVLAMPRAGEQAWGFGEADVLEHVDPRDGDADRPEQLNIHQRADTRGLAAAMASGGSGRLDNLRLGGELLHSTWAPIEGADWTLLLLASEDTIVEQAARLNHRLIVAGFGMVLATIVVFVVFTTWLGRRARALGRELGGALSRISQALIAIGRGQRLQAGHLRFDIRDLDRMGEQIVRVGEQLAETNEALVQAQHRLELALMEEQRLTASQRRFISAISHEFRNPLSIIDSTAQSLARRADRMSAESIAERSEELRTAVRRLSEVIDSASVFMSFEQQRNSSEMPECNLDELLQGVRHRLLRQHVDRTRDLRLDPAVIGTSVRCDQAMLRVIVSVLVDNALRHSAAGTEVRIRAEAAGRRLTISVSDRGPGMSEEMVSRALLRPLEHKGDTSGAGLRLARVFAEMYDGKLEIESKLGAGTEVRVVLPLNGATGTAEKEGA</sequence>
<dbReference type="InterPro" id="IPR003594">
    <property type="entry name" value="HATPase_dom"/>
</dbReference>
<dbReference type="GO" id="GO:0000156">
    <property type="term" value="F:phosphorelay response regulator activity"/>
    <property type="evidence" value="ECO:0007669"/>
    <property type="project" value="TreeGrafter"/>
</dbReference>
<dbReference type="GO" id="GO:0007234">
    <property type="term" value="P:osmosensory signaling via phosphorelay pathway"/>
    <property type="evidence" value="ECO:0007669"/>
    <property type="project" value="TreeGrafter"/>
</dbReference>
<keyword evidence="9" id="KW-0418">Kinase</keyword>
<feature type="transmembrane region" description="Helical" evidence="13">
    <location>
        <begin position="396"/>
        <end position="418"/>
    </location>
</feature>
<comment type="caution">
    <text evidence="15">The sequence shown here is derived from an EMBL/GenBank/DDBJ whole genome shotgun (WGS) entry which is preliminary data.</text>
</comment>
<keyword evidence="6" id="KW-0808">Transferase</keyword>
<comment type="subcellular location">
    <subcellularLocation>
        <location evidence="2">Cell membrane</location>
        <topology evidence="2">Multi-pass membrane protein</topology>
    </subcellularLocation>
</comment>
<dbReference type="PANTHER" id="PTHR42878:SF7">
    <property type="entry name" value="SENSOR HISTIDINE KINASE GLRK"/>
    <property type="match status" value="1"/>
</dbReference>